<proteinExistence type="predicted"/>
<reference evidence="5 6" key="1">
    <citation type="journal article" date="2018" name="J. Allergy Clin. Immunol.">
        <title>High-quality assembly of Dermatophagoides pteronyssinus genome and transcriptome reveals a wide range of novel allergens.</title>
        <authorList>
            <person name="Liu X.Y."/>
            <person name="Yang K.Y."/>
            <person name="Wang M.Q."/>
            <person name="Kwok J.S."/>
            <person name="Zeng X."/>
            <person name="Yang Z."/>
            <person name="Xiao X.J."/>
            <person name="Lau C.P."/>
            <person name="Li Y."/>
            <person name="Huang Z.M."/>
            <person name="Ba J.G."/>
            <person name="Yim A.K."/>
            <person name="Ouyang C.Y."/>
            <person name="Ngai S.M."/>
            <person name="Chan T.F."/>
            <person name="Leung E.L."/>
            <person name="Liu L."/>
            <person name="Liu Z.G."/>
            <person name="Tsui S.K."/>
        </authorList>
    </citation>
    <scope>NUCLEOTIDE SEQUENCE [LARGE SCALE GENOMIC DNA]</scope>
    <source>
        <strain evidence="5">Derp</strain>
    </source>
</reference>
<dbReference type="PANTHER" id="PTHR46560">
    <property type="entry name" value="CYPHER, ISOFORM B"/>
    <property type="match status" value="1"/>
</dbReference>
<feature type="compositionally biased region" description="Acidic residues" evidence="2">
    <location>
        <begin position="454"/>
        <end position="465"/>
    </location>
</feature>
<evidence type="ECO:0000259" key="4">
    <source>
        <dbReference type="PROSITE" id="PS51034"/>
    </source>
</evidence>
<feature type="compositionally biased region" description="Acidic residues" evidence="2">
    <location>
        <begin position="547"/>
        <end position="563"/>
    </location>
</feature>
<feature type="compositionally biased region" description="Acidic residues" evidence="2">
    <location>
        <begin position="491"/>
        <end position="516"/>
    </location>
</feature>
<evidence type="ECO:0000313" key="6">
    <source>
        <dbReference type="Proteomes" id="UP000887458"/>
    </source>
</evidence>
<keyword evidence="3" id="KW-1133">Transmembrane helix</keyword>
<feature type="compositionally biased region" description="Basic residues" evidence="2">
    <location>
        <begin position="640"/>
        <end position="650"/>
    </location>
</feature>
<protein>
    <recommendedName>
        <fullName evidence="4">ZP domain-containing protein</fullName>
    </recommendedName>
</protein>
<keyword evidence="3" id="KW-0812">Transmembrane</keyword>
<feature type="compositionally biased region" description="Low complexity" evidence="2">
    <location>
        <begin position="404"/>
        <end position="413"/>
    </location>
</feature>
<keyword evidence="6" id="KW-1185">Reference proteome</keyword>
<dbReference type="PROSITE" id="PS51034">
    <property type="entry name" value="ZP_2"/>
    <property type="match status" value="1"/>
</dbReference>
<dbReference type="EMBL" id="NJHN03000076">
    <property type="protein sequence ID" value="KAH9417556.1"/>
    <property type="molecule type" value="Genomic_DNA"/>
</dbReference>
<comment type="caution">
    <text evidence="5">The sequence shown here is derived from an EMBL/GenBank/DDBJ whole genome shotgun (WGS) entry which is preliminary data.</text>
</comment>
<feature type="compositionally biased region" description="Acidic residues" evidence="2">
    <location>
        <begin position="426"/>
        <end position="445"/>
    </location>
</feature>
<evidence type="ECO:0000256" key="2">
    <source>
        <dbReference type="SAM" id="MobiDB-lite"/>
    </source>
</evidence>
<keyword evidence="3" id="KW-0472">Membrane</keyword>
<feature type="compositionally biased region" description="Basic residues" evidence="2">
    <location>
        <begin position="660"/>
        <end position="683"/>
    </location>
</feature>
<dbReference type="PANTHER" id="PTHR46560:SF5">
    <property type="entry name" value="CYPHER, ISOFORM B"/>
    <property type="match status" value="1"/>
</dbReference>
<dbReference type="Proteomes" id="UP000887458">
    <property type="component" value="Unassembled WGS sequence"/>
</dbReference>
<dbReference type="InterPro" id="IPR001507">
    <property type="entry name" value="ZP_dom"/>
</dbReference>
<feature type="transmembrane region" description="Helical" evidence="3">
    <location>
        <begin position="863"/>
        <end position="886"/>
    </location>
</feature>
<name>A0ABQ8J4T4_DERPT</name>
<feature type="compositionally biased region" description="Acidic residues" evidence="2">
    <location>
        <begin position="303"/>
        <end position="343"/>
    </location>
</feature>
<feature type="compositionally biased region" description="Acidic residues" evidence="2">
    <location>
        <begin position="371"/>
        <end position="401"/>
    </location>
</feature>
<evidence type="ECO:0000256" key="3">
    <source>
        <dbReference type="SAM" id="Phobius"/>
    </source>
</evidence>
<feature type="region of interest" description="Disordered" evidence="2">
    <location>
        <begin position="289"/>
        <end position="691"/>
    </location>
</feature>
<feature type="domain" description="ZP" evidence="4">
    <location>
        <begin position="21"/>
        <end position="275"/>
    </location>
</feature>
<keyword evidence="1" id="KW-1015">Disulfide bond</keyword>
<sequence length="918" mass="100336">MFSIIGLTFGVVPQIQRLNVQCDRNGMKVMVEFDNQFNGIIFSKGHFSDPNCRYVNPSGGRNVYEFFVSSSTCGTMSNELIATTKGGGNGNGGKVPEGFKNVIIIQNDPDYQEVWDSARRLSCDWVQRLEKTITFSPFVDCWMDIQRGHGPFAPTIGGVVPIGEKLTVVIYVRDSDKSFDVHVKDCYAYDQPDYRNPNAHAIKLTDEQGCPLKEKLVQGFFRTRDVRNSGATIIAYGIINAFKFPEKMDVFLACNVEVCKGGCMENVCQPVVEIAGQDSVAAAAAAAADANAGTELTTTTSSTDDDDETSSTEAPAADEDEGGDKDEEDKTEEDKPSDDDEESSTTSSDDTDKADADEEEIGGDSENGKDTDEDSGGSSGDDEEASTSDSSSDDNGDDDKSEDSGSSSESESNGTDEESTSSTTSTDDDEEDTTTGGGGDDDEEKKEETTSDGGDVDEEAEEEKSEDSNGNGGSSNEDEESNGEETKAADDTDAEESTDNDEEEKTEDNNDEEETSTTDSNGSSSSDVVAGKKGGSTGTDEQTKEGDEAEITNGDNDEDEESEEERKKRRISTSLKLKAKKSTKVLKQAKKGKKLAKSVTSAAVVASKPVVAKKPKAKASASKLVRKSIQKKTSQPLRKQPAKKILKRKSSNTTTTNGKKPARLIRKPARKSKSSSRLVRKAKTTSQKVGKVSRPILNKRKKSVRRPSSAKLIRPMRHIQRSSSESEFLYPSSPTAIPIELQRLSAAMQQNPNAGIVNDGRHIRTRRSIQLNDTNLMNVTFAPMMHSVQIISPIEDFDEKELNAWEKMMQLEGSVESVDDYSNDSDDDRIPSFTIATTSVTSNKRLLSLNSGHHHHSYCFSRIHLITASIMLSSITVILSMILYMIGSYIYQRQQHQQQFLKQQNSVTKEKISYFSYA</sequence>
<feature type="compositionally biased region" description="Basic residues" evidence="2">
    <location>
        <begin position="567"/>
        <end position="596"/>
    </location>
</feature>
<dbReference type="InterPro" id="IPR055355">
    <property type="entry name" value="ZP-C"/>
</dbReference>
<feature type="compositionally biased region" description="Low complexity" evidence="2">
    <location>
        <begin position="289"/>
        <end position="302"/>
    </location>
</feature>
<feature type="compositionally biased region" description="Low complexity" evidence="2">
    <location>
        <begin position="597"/>
        <end position="610"/>
    </location>
</feature>
<evidence type="ECO:0000256" key="1">
    <source>
        <dbReference type="ARBA" id="ARBA00023157"/>
    </source>
</evidence>
<accession>A0ABQ8J4T4</accession>
<dbReference type="InterPro" id="IPR042235">
    <property type="entry name" value="ZP-C_dom"/>
</dbReference>
<organism evidence="5 6">
    <name type="scientific">Dermatophagoides pteronyssinus</name>
    <name type="common">European house dust mite</name>
    <dbReference type="NCBI Taxonomy" id="6956"/>
    <lineage>
        <taxon>Eukaryota</taxon>
        <taxon>Metazoa</taxon>
        <taxon>Ecdysozoa</taxon>
        <taxon>Arthropoda</taxon>
        <taxon>Chelicerata</taxon>
        <taxon>Arachnida</taxon>
        <taxon>Acari</taxon>
        <taxon>Acariformes</taxon>
        <taxon>Sarcoptiformes</taxon>
        <taxon>Astigmata</taxon>
        <taxon>Psoroptidia</taxon>
        <taxon>Analgoidea</taxon>
        <taxon>Pyroglyphidae</taxon>
        <taxon>Dermatophagoidinae</taxon>
        <taxon>Dermatophagoides</taxon>
    </lineage>
</organism>
<dbReference type="SMART" id="SM00241">
    <property type="entry name" value="ZP"/>
    <property type="match status" value="1"/>
</dbReference>
<gene>
    <name evidence="5" type="ORF">DERP_014876</name>
</gene>
<feature type="compositionally biased region" description="Low complexity" evidence="2">
    <location>
        <begin position="517"/>
        <end position="527"/>
    </location>
</feature>
<evidence type="ECO:0000313" key="5">
    <source>
        <dbReference type="EMBL" id="KAH9417556.1"/>
    </source>
</evidence>
<dbReference type="Gene3D" id="2.60.40.4100">
    <property type="entry name" value="Zona pellucida, ZP-C domain"/>
    <property type="match status" value="1"/>
</dbReference>
<reference evidence="5 6" key="2">
    <citation type="journal article" date="2022" name="Mol. Biol. Evol.">
        <title>Comparative Genomics Reveals Insights into the Divergent Evolution of Astigmatic Mites and Household Pest Adaptations.</title>
        <authorList>
            <person name="Xiong Q."/>
            <person name="Wan A.T."/>
            <person name="Liu X."/>
            <person name="Fung C.S."/>
            <person name="Xiao X."/>
            <person name="Malainual N."/>
            <person name="Hou J."/>
            <person name="Wang L."/>
            <person name="Wang M."/>
            <person name="Yang K.Y."/>
            <person name="Cui Y."/>
            <person name="Leung E.L."/>
            <person name="Nong W."/>
            <person name="Shin S.K."/>
            <person name="Au S.W."/>
            <person name="Jeong K.Y."/>
            <person name="Chew F.T."/>
            <person name="Hui J.H."/>
            <person name="Leung T.F."/>
            <person name="Tungtrongchitr A."/>
            <person name="Zhong N."/>
            <person name="Liu Z."/>
            <person name="Tsui S.K."/>
        </authorList>
    </citation>
    <scope>NUCLEOTIDE SEQUENCE [LARGE SCALE GENOMIC DNA]</scope>
    <source>
        <strain evidence="5">Derp</strain>
    </source>
</reference>
<dbReference type="Pfam" id="PF00100">
    <property type="entry name" value="Zona_pellucida"/>
    <property type="match status" value="1"/>
</dbReference>